<feature type="transmembrane region" description="Helical" evidence="1">
    <location>
        <begin position="28"/>
        <end position="46"/>
    </location>
</feature>
<accession>A0AAV2PSG5</accession>
<dbReference type="Proteomes" id="UP001497623">
    <property type="component" value="Unassembled WGS sequence"/>
</dbReference>
<evidence type="ECO:0000313" key="2">
    <source>
        <dbReference type="EMBL" id="CAL4064470.1"/>
    </source>
</evidence>
<sequence length="222" mass="25151">MEVKRFFSDLEQNICDFLFKYGTIITRILRGIEILLLVVCVILYRFNVQMHEDWDGRKFCLVSPGRAEPLLGFGNVDTNFIGCGSLMSALLATPLLVIIDLRGKNDFMYKTILEPVIVGVLFILLLSAGISSAATWDTFQLPSDPVYRNHTGLTLASFTIITSIIYLIEVILVTAIYVKRNRVSVMNMQPSPMHHLEGGTKWQLLMSIQLLLSMLNPRNPRR</sequence>
<reference evidence="2 3" key="1">
    <citation type="submission" date="2024-05" db="EMBL/GenBank/DDBJ databases">
        <authorList>
            <person name="Wallberg A."/>
        </authorList>
    </citation>
    <scope>NUCLEOTIDE SEQUENCE [LARGE SCALE GENOMIC DNA]</scope>
</reference>
<gene>
    <name evidence="2" type="ORF">MNOR_LOCUS4119</name>
</gene>
<keyword evidence="1" id="KW-0472">Membrane</keyword>
<protein>
    <submittedName>
        <fullName evidence="2">Uncharacterized protein</fullName>
    </submittedName>
</protein>
<evidence type="ECO:0000256" key="1">
    <source>
        <dbReference type="SAM" id="Phobius"/>
    </source>
</evidence>
<feature type="transmembrane region" description="Helical" evidence="1">
    <location>
        <begin position="155"/>
        <end position="178"/>
    </location>
</feature>
<dbReference type="EMBL" id="CAXKWB010001495">
    <property type="protein sequence ID" value="CAL4064470.1"/>
    <property type="molecule type" value="Genomic_DNA"/>
</dbReference>
<name>A0AAV2PSG5_MEGNR</name>
<keyword evidence="3" id="KW-1185">Reference proteome</keyword>
<feature type="transmembrane region" description="Helical" evidence="1">
    <location>
        <begin position="79"/>
        <end position="99"/>
    </location>
</feature>
<keyword evidence="1" id="KW-1133">Transmembrane helix</keyword>
<comment type="caution">
    <text evidence="2">The sequence shown here is derived from an EMBL/GenBank/DDBJ whole genome shotgun (WGS) entry which is preliminary data.</text>
</comment>
<proteinExistence type="predicted"/>
<dbReference type="AlphaFoldDB" id="A0AAV2PSG5"/>
<evidence type="ECO:0000313" key="3">
    <source>
        <dbReference type="Proteomes" id="UP001497623"/>
    </source>
</evidence>
<keyword evidence="1" id="KW-0812">Transmembrane</keyword>
<feature type="transmembrane region" description="Helical" evidence="1">
    <location>
        <begin position="111"/>
        <end position="135"/>
    </location>
</feature>
<organism evidence="2 3">
    <name type="scientific">Meganyctiphanes norvegica</name>
    <name type="common">Northern krill</name>
    <name type="synonym">Thysanopoda norvegica</name>
    <dbReference type="NCBI Taxonomy" id="48144"/>
    <lineage>
        <taxon>Eukaryota</taxon>
        <taxon>Metazoa</taxon>
        <taxon>Ecdysozoa</taxon>
        <taxon>Arthropoda</taxon>
        <taxon>Crustacea</taxon>
        <taxon>Multicrustacea</taxon>
        <taxon>Malacostraca</taxon>
        <taxon>Eumalacostraca</taxon>
        <taxon>Eucarida</taxon>
        <taxon>Euphausiacea</taxon>
        <taxon>Euphausiidae</taxon>
        <taxon>Meganyctiphanes</taxon>
    </lineage>
</organism>